<comment type="caution">
    <text evidence="9">The sequence shown here is derived from an EMBL/GenBank/DDBJ whole genome shotgun (WGS) entry which is preliminary data.</text>
</comment>
<dbReference type="FunFam" id="3.40.532.10:FF:000008">
    <property type="entry name" value="Ubiquitin carboxyl-terminal hydrolase"/>
    <property type="match status" value="1"/>
</dbReference>
<evidence type="ECO:0000313" key="10">
    <source>
        <dbReference type="Proteomes" id="UP001172159"/>
    </source>
</evidence>
<evidence type="ECO:0000256" key="4">
    <source>
        <dbReference type="ARBA" id="ARBA00022801"/>
    </source>
</evidence>
<dbReference type="AlphaFoldDB" id="A0AA40B7S7"/>
<organism evidence="9 10">
    <name type="scientific">Apiosordaria backusii</name>
    <dbReference type="NCBI Taxonomy" id="314023"/>
    <lineage>
        <taxon>Eukaryota</taxon>
        <taxon>Fungi</taxon>
        <taxon>Dikarya</taxon>
        <taxon>Ascomycota</taxon>
        <taxon>Pezizomycotina</taxon>
        <taxon>Sordariomycetes</taxon>
        <taxon>Sordariomycetidae</taxon>
        <taxon>Sordariales</taxon>
        <taxon>Lasiosphaeriaceae</taxon>
        <taxon>Apiosordaria</taxon>
    </lineage>
</organism>
<comment type="caution">
    <text evidence="6">Lacks conserved residue(s) required for the propagation of feature annotation.</text>
</comment>
<dbReference type="InterPro" id="IPR036959">
    <property type="entry name" value="Peptidase_C12_UCH_sf"/>
</dbReference>
<gene>
    <name evidence="9" type="ORF">B0T21DRAFT_292597</name>
</gene>
<dbReference type="Pfam" id="PF01088">
    <property type="entry name" value="Peptidase_C12"/>
    <property type="match status" value="1"/>
</dbReference>
<keyword evidence="5 7" id="KW-0788">Thiol protease</keyword>
<dbReference type="InterPro" id="IPR038765">
    <property type="entry name" value="Papain-like_cys_pep_sf"/>
</dbReference>
<reference evidence="9" key="1">
    <citation type="submission" date="2023-06" db="EMBL/GenBank/DDBJ databases">
        <title>Genome-scale phylogeny and comparative genomics of the fungal order Sordariales.</title>
        <authorList>
            <consortium name="Lawrence Berkeley National Laboratory"/>
            <person name="Hensen N."/>
            <person name="Bonometti L."/>
            <person name="Westerberg I."/>
            <person name="Brannstrom I.O."/>
            <person name="Guillou S."/>
            <person name="Cros-Aarteil S."/>
            <person name="Calhoun S."/>
            <person name="Haridas S."/>
            <person name="Kuo A."/>
            <person name="Mondo S."/>
            <person name="Pangilinan J."/>
            <person name="Riley R."/>
            <person name="Labutti K."/>
            <person name="Andreopoulos B."/>
            <person name="Lipzen A."/>
            <person name="Chen C."/>
            <person name="Yanf M."/>
            <person name="Daum C."/>
            <person name="Ng V."/>
            <person name="Clum A."/>
            <person name="Steindorff A."/>
            <person name="Ohm R."/>
            <person name="Martin F."/>
            <person name="Silar P."/>
            <person name="Natvig D."/>
            <person name="Lalanne C."/>
            <person name="Gautier V."/>
            <person name="Ament-Velasquez S.L."/>
            <person name="Kruys A."/>
            <person name="Hutchinson M.I."/>
            <person name="Powell A.J."/>
            <person name="Barry K."/>
            <person name="Miller A.N."/>
            <person name="Grigoriev I.V."/>
            <person name="Debuchy R."/>
            <person name="Gladieux P."/>
            <person name="Thoren M.H."/>
            <person name="Johannesson H."/>
        </authorList>
    </citation>
    <scope>NUCLEOTIDE SEQUENCE</scope>
    <source>
        <strain evidence="9">CBS 540.89</strain>
    </source>
</reference>
<evidence type="ECO:0000256" key="2">
    <source>
        <dbReference type="ARBA" id="ARBA00022670"/>
    </source>
</evidence>
<sequence>MEEDEKKYFTMLENNPEVFTTLAHKLGLPPSLTFYDIYSLDPPDLTHIPRPVLALVVIIPLTPAWAADRKAEDARLGDPTKYYHGNSADKNPIIWFEQTIGHACGSYALLHCAVNGPASELIQPGSTLEQLRRDALPLLKDERAKMLYNSQAFEEAHQSVAAMGDTPEPKDRFEEFGHHFVGYVKANGRLWELEGSREGPLDRGELGEDEDVLSPRALELGLGRIIKLEHESGGQDLRFSCIAMAPKAE</sequence>
<evidence type="ECO:0000256" key="1">
    <source>
        <dbReference type="ARBA" id="ARBA00000707"/>
    </source>
</evidence>
<dbReference type="Gene3D" id="3.40.532.10">
    <property type="entry name" value="Peptidase C12, ubiquitin carboxyl-terminal hydrolase"/>
    <property type="match status" value="1"/>
</dbReference>
<dbReference type="GO" id="GO:0004843">
    <property type="term" value="F:cysteine-type deubiquitinase activity"/>
    <property type="evidence" value="ECO:0007669"/>
    <property type="project" value="UniProtKB-EC"/>
</dbReference>
<evidence type="ECO:0000256" key="7">
    <source>
        <dbReference type="RuleBase" id="RU361215"/>
    </source>
</evidence>
<name>A0AA40B7S7_9PEZI</name>
<dbReference type="PANTHER" id="PTHR10589">
    <property type="entry name" value="UBIQUITIN CARBOXYL-TERMINAL HYDROLASE"/>
    <property type="match status" value="1"/>
</dbReference>
<comment type="catalytic activity">
    <reaction evidence="1 7">
        <text>Thiol-dependent hydrolysis of ester, thioester, amide, peptide and isopeptide bonds formed by the C-terminal Gly of ubiquitin (a 76-residue protein attached to proteins as an intracellular targeting signal).</text>
        <dbReference type="EC" id="3.4.19.12"/>
    </reaction>
</comment>
<keyword evidence="3 7" id="KW-0833">Ubl conjugation pathway</keyword>
<dbReference type="InterPro" id="IPR001578">
    <property type="entry name" value="Peptidase_C12_UCH"/>
</dbReference>
<protein>
    <recommendedName>
        <fullName evidence="7">Ubiquitin carboxyl-terminal hydrolase</fullName>
        <ecNumber evidence="7">3.4.19.12</ecNumber>
    </recommendedName>
</protein>
<dbReference type="Proteomes" id="UP001172159">
    <property type="component" value="Unassembled WGS sequence"/>
</dbReference>
<keyword evidence="4 7" id="KW-0378">Hydrolase</keyword>
<comment type="similarity">
    <text evidence="6 7">Belongs to the peptidase C12 family.</text>
</comment>
<proteinExistence type="inferred from homology"/>
<evidence type="ECO:0000256" key="5">
    <source>
        <dbReference type="ARBA" id="ARBA00022807"/>
    </source>
</evidence>
<dbReference type="GO" id="GO:0006511">
    <property type="term" value="P:ubiquitin-dependent protein catabolic process"/>
    <property type="evidence" value="ECO:0007669"/>
    <property type="project" value="UniProtKB-UniRule"/>
</dbReference>
<feature type="domain" description="UCH catalytic" evidence="8">
    <location>
        <begin position="8"/>
        <end position="246"/>
    </location>
</feature>
<evidence type="ECO:0000256" key="6">
    <source>
        <dbReference type="PROSITE-ProRule" id="PRU01393"/>
    </source>
</evidence>
<evidence type="ECO:0000259" key="8">
    <source>
        <dbReference type="PROSITE" id="PS52048"/>
    </source>
</evidence>
<dbReference type="EMBL" id="JAUKTV010000009">
    <property type="protein sequence ID" value="KAK0729223.1"/>
    <property type="molecule type" value="Genomic_DNA"/>
</dbReference>
<dbReference type="SUPFAM" id="SSF54001">
    <property type="entry name" value="Cysteine proteinases"/>
    <property type="match status" value="1"/>
</dbReference>
<keyword evidence="2 7" id="KW-0645">Protease</keyword>
<dbReference type="PANTHER" id="PTHR10589:SF41">
    <property type="entry name" value="UBIQUITIN CARBOXYL-TERMINAL HYDROLASE"/>
    <property type="match status" value="1"/>
</dbReference>
<dbReference type="PROSITE" id="PS52048">
    <property type="entry name" value="UCH_DOMAIN"/>
    <property type="match status" value="1"/>
</dbReference>
<dbReference type="GO" id="GO:0005737">
    <property type="term" value="C:cytoplasm"/>
    <property type="evidence" value="ECO:0007669"/>
    <property type="project" value="TreeGrafter"/>
</dbReference>
<dbReference type="GO" id="GO:0016579">
    <property type="term" value="P:protein deubiquitination"/>
    <property type="evidence" value="ECO:0007669"/>
    <property type="project" value="TreeGrafter"/>
</dbReference>
<evidence type="ECO:0000313" key="9">
    <source>
        <dbReference type="EMBL" id="KAK0729223.1"/>
    </source>
</evidence>
<dbReference type="CDD" id="cd09616">
    <property type="entry name" value="Peptidase_C12_UCH_L1_L3"/>
    <property type="match status" value="1"/>
</dbReference>
<accession>A0AA40B7S7</accession>
<evidence type="ECO:0000256" key="3">
    <source>
        <dbReference type="ARBA" id="ARBA00022786"/>
    </source>
</evidence>
<dbReference type="EC" id="3.4.19.12" evidence="7"/>
<dbReference type="PRINTS" id="PR00707">
    <property type="entry name" value="UBCTHYDRLASE"/>
</dbReference>
<keyword evidence="10" id="KW-1185">Reference proteome</keyword>